<protein>
    <submittedName>
        <fullName evidence="2">Uncharacterized protein</fullName>
    </submittedName>
</protein>
<evidence type="ECO:0000313" key="3">
    <source>
        <dbReference type="Proteomes" id="UP000199459"/>
    </source>
</evidence>
<gene>
    <name evidence="2" type="ORF">SAMN05216325_11322</name>
</gene>
<accession>A0A1H8FHM7</accession>
<dbReference type="AlphaFoldDB" id="A0A1H8FHM7"/>
<dbReference type="Proteomes" id="UP000199459">
    <property type="component" value="Unassembled WGS sequence"/>
</dbReference>
<sequence>MQFAIFIFQQEFFRMKYYIVAILTGLILVQASGYAGSLVNGRWTPAQCGAEPEPPVINTTNIENFNRSVDAINAWQDRAMEYHACMVKEANADNELIAHTANQAQARLQAEINRLNAEAGKVRNELNK</sequence>
<evidence type="ECO:0000256" key="1">
    <source>
        <dbReference type="SAM" id="Coils"/>
    </source>
</evidence>
<keyword evidence="1" id="KW-0175">Coiled coil</keyword>
<name>A0A1H8FHM7_9PROT</name>
<feature type="coiled-coil region" evidence="1">
    <location>
        <begin position="98"/>
        <end position="125"/>
    </location>
</feature>
<evidence type="ECO:0000313" key="2">
    <source>
        <dbReference type="EMBL" id="SEN30637.1"/>
    </source>
</evidence>
<reference evidence="2 3" key="1">
    <citation type="submission" date="2016-10" db="EMBL/GenBank/DDBJ databases">
        <authorList>
            <person name="de Groot N.N."/>
        </authorList>
    </citation>
    <scope>NUCLEOTIDE SEQUENCE [LARGE SCALE GENOMIC DNA]</scope>
    <source>
        <strain evidence="2 3">Nm22</strain>
    </source>
</reference>
<dbReference type="EMBL" id="FOCP01000013">
    <property type="protein sequence ID" value="SEN30637.1"/>
    <property type="molecule type" value="Genomic_DNA"/>
</dbReference>
<dbReference type="STRING" id="917.SAMN05216326_1025"/>
<organism evidence="2 3">
    <name type="scientific">Nitrosomonas marina</name>
    <dbReference type="NCBI Taxonomy" id="917"/>
    <lineage>
        <taxon>Bacteria</taxon>
        <taxon>Pseudomonadati</taxon>
        <taxon>Pseudomonadota</taxon>
        <taxon>Betaproteobacteria</taxon>
        <taxon>Nitrosomonadales</taxon>
        <taxon>Nitrosomonadaceae</taxon>
        <taxon>Nitrosomonas</taxon>
    </lineage>
</organism>
<proteinExistence type="predicted"/>